<dbReference type="GeneTree" id="ENSGT01040000242809"/>
<keyword evidence="5" id="KW-1185">Reference proteome</keyword>
<evidence type="ECO:0000259" key="3">
    <source>
        <dbReference type="PROSITE" id="PS50158"/>
    </source>
</evidence>
<feature type="region of interest" description="Disordered" evidence="2">
    <location>
        <begin position="1"/>
        <end position="32"/>
    </location>
</feature>
<proteinExistence type="predicted"/>
<accession>A0A8C2WQR1</accession>
<evidence type="ECO:0000256" key="2">
    <source>
        <dbReference type="SAM" id="MobiDB-lite"/>
    </source>
</evidence>
<name>A0A8C2WQR1_CYCLU</name>
<dbReference type="Pfam" id="PF00098">
    <property type="entry name" value="zf-CCHC"/>
    <property type="match status" value="1"/>
</dbReference>
<dbReference type="GO" id="GO:0008270">
    <property type="term" value="F:zinc ion binding"/>
    <property type="evidence" value="ECO:0007669"/>
    <property type="project" value="UniProtKB-KW"/>
</dbReference>
<dbReference type="InterPro" id="IPR036875">
    <property type="entry name" value="Znf_CCHC_sf"/>
</dbReference>
<dbReference type="Ensembl" id="ENSCLMT00005007532.1">
    <property type="protein sequence ID" value="ENSCLMP00005007032.1"/>
    <property type="gene ID" value="ENSCLMG00005003828.1"/>
</dbReference>
<feature type="domain" description="CCHC-type" evidence="3">
    <location>
        <begin position="42"/>
        <end position="54"/>
    </location>
</feature>
<evidence type="ECO:0000256" key="1">
    <source>
        <dbReference type="PROSITE-ProRule" id="PRU00047"/>
    </source>
</evidence>
<dbReference type="Proteomes" id="UP000694565">
    <property type="component" value="Unplaced"/>
</dbReference>
<dbReference type="SUPFAM" id="SSF57756">
    <property type="entry name" value="Retrovirus zinc finger-like domains"/>
    <property type="match status" value="1"/>
</dbReference>
<reference evidence="4" key="2">
    <citation type="submission" date="2025-09" db="UniProtKB">
        <authorList>
            <consortium name="Ensembl"/>
        </authorList>
    </citation>
    <scope>IDENTIFICATION</scope>
</reference>
<protein>
    <recommendedName>
        <fullName evidence="3">CCHC-type domain-containing protein</fullName>
    </recommendedName>
</protein>
<dbReference type="Gene3D" id="4.10.60.10">
    <property type="entry name" value="Zinc finger, CCHC-type"/>
    <property type="match status" value="1"/>
</dbReference>
<dbReference type="AlphaFoldDB" id="A0A8C2WQR1"/>
<sequence>RGHTEGFKRGRSKNRLMPGRDQRNFGRGGRFNSDFQQRSDECYNCGQLGHFAREYGMLVVIFLLSGKIVVVKICC</sequence>
<evidence type="ECO:0000313" key="4">
    <source>
        <dbReference type="Ensembl" id="ENSCLMP00005007032.1"/>
    </source>
</evidence>
<reference evidence="4" key="1">
    <citation type="submission" date="2025-08" db="UniProtKB">
        <authorList>
            <consortium name="Ensembl"/>
        </authorList>
    </citation>
    <scope>IDENTIFICATION</scope>
</reference>
<keyword evidence="1" id="KW-0479">Metal-binding</keyword>
<dbReference type="InterPro" id="IPR001878">
    <property type="entry name" value="Znf_CCHC"/>
</dbReference>
<keyword evidence="1" id="KW-0863">Zinc-finger</keyword>
<dbReference type="PROSITE" id="PS50158">
    <property type="entry name" value="ZF_CCHC"/>
    <property type="match status" value="1"/>
</dbReference>
<dbReference type="GO" id="GO:0003676">
    <property type="term" value="F:nucleic acid binding"/>
    <property type="evidence" value="ECO:0007669"/>
    <property type="project" value="InterPro"/>
</dbReference>
<keyword evidence="1" id="KW-0862">Zinc</keyword>
<organism evidence="4 5">
    <name type="scientific">Cyclopterus lumpus</name>
    <name type="common">Lumpsucker</name>
    <dbReference type="NCBI Taxonomy" id="8103"/>
    <lineage>
        <taxon>Eukaryota</taxon>
        <taxon>Metazoa</taxon>
        <taxon>Chordata</taxon>
        <taxon>Craniata</taxon>
        <taxon>Vertebrata</taxon>
        <taxon>Euteleostomi</taxon>
        <taxon>Actinopterygii</taxon>
        <taxon>Neopterygii</taxon>
        <taxon>Teleostei</taxon>
        <taxon>Neoteleostei</taxon>
        <taxon>Acanthomorphata</taxon>
        <taxon>Eupercaria</taxon>
        <taxon>Perciformes</taxon>
        <taxon>Cottioidei</taxon>
        <taxon>Cottales</taxon>
        <taxon>Cyclopteridae</taxon>
        <taxon>Cyclopterus</taxon>
    </lineage>
</organism>
<evidence type="ECO:0000313" key="5">
    <source>
        <dbReference type="Proteomes" id="UP000694565"/>
    </source>
</evidence>